<feature type="transmembrane region" description="Helical" evidence="2">
    <location>
        <begin position="268"/>
        <end position="284"/>
    </location>
</feature>
<dbReference type="AlphaFoldDB" id="A0A7S3DIL8"/>
<keyword evidence="2" id="KW-0812">Transmembrane</keyword>
<keyword evidence="2" id="KW-0472">Membrane</keyword>
<keyword evidence="2" id="KW-1133">Transmembrane helix</keyword>
<dbReference type="SUPFAM" id="SSF54236">
    <property type="entry name" value="Ubiquitin-like"/>
    <property type="match status" value="1"/>
</dbReference>
<dbReference type="PANTHER" id="PTHR10677:SF3">
    <property type="entry name" value="FI07626P-RELATED"/>
    <property type="match status" value="1"/>
</dbReference>
<dbReference type="PROSITE" id="PS50053">
    <property type="entry name" value="UBIQUITIN_2"/>
    <property type="match status" value="1"/>
</dbReference>
<dbReference type="Gene3D" id="3.10.20.90">
    <property type="entry name" value="Phosphatidylinositol 3-kinase Catalytic Subunit, Chain A, domain 1"/>
    <property type="match status" value="1"/>
</dbReference>
<dbReference type="InterPro" id="IPR000626">
    <property type="entry name" value="Ubiquitin-like_dom"/>
</dbReference>
<reference evidence="4" key="1">
    <citation type="submission" date="2021-01" db="EMBL/GenBank/DDBJ databases">
        <authorList>
            <person name="Corre E."/>
            <person name="Pelletier E."/>
            <person name="Niang G."/>
            <person name="Scheremetjew M."/>
            <person name="Finn R."/>
            <person name="Kale V."/>
            <person name="Holt S."/>
            <person name="Cochrane G."/>
            <person name="Meng A."/>
            <person name="Brown T."/>
            <person name="Cohen L."/>
        </authorList>
    </citation>
    <scope>NUCLEOTIDE SEQUENCE</scope>
    <source>
        <strain evidence="4">NIES-2562</strain>
    </source>
</reference>
<feature type="region of interest" description="Disordered" evidence="1">
    <location>
        <begin position="87"/>
        <end position="143"/>
    </location>
</feature>
<evidence type="ECO:0000256" key="2">
    <source>
        <dbReference type="SAM" id="Phobius"/>
    </source>
</evidence>
<feature type="region of interest" description="Disordered" evidence="1">
    <location>
        <begin position="175"/>
        <end position="209"/>
    </location>
</feature>
<dbReference type="GO" id="GO:0005829">
    <property type="term" value="C:cytosol"/>
    <property type="evidence" value="ECO:0007669"/>
    <property type="project" value="TreeGrafter"/>
</dbReference>
<feature type="compositionally biased region" description="Polar residues" evidence="1">
    <location>
        <begin position="87"/>
        <end position="106"/>
    </location>
</feature>
<gene>
    <name evidence="4" type="ORF">PBIL07802_LOCUS21296</name>
</gene>
<dbReference type="PANTHER" id="PTHR10677">
    <property type="entry name" value="UBIQUILIN"/>
    <property type="match status" value="1"/>
</dbReference>
<dbReference type="EMBL" id="HBIB01032810">
    <property type="protein sequence ID" value="CAE0259029.1"/>
    <property type="molecule type" value="Transcribed_RNA"/>
</dbReference>
<evidence type="ECO:0000259" key="3">
    <source>
        <dbReference type="PROSITE" id="PS50053"/>
    </source>
</evidence>
<name>A0A7S3DIL8_9EUKA</name>
<evidence type="ECO:0000256" key="1">
    <source>
        <dbReference type="SAM" id="MobiDB-lite"/>
    </source>
</evidence>
<feature type="compositionally biased region" description="Low complexity" evidence="1">
    <location>
        <begin position="122"/>
        <end position="131"/>
    </location>
</feature>
<proteinExistence type="predicted"/>
<dbReference type="GO" id="GO:0031593">
    <property type="term" value="F:polyubiquitin modification-dependent protein binding"/>
    <property type="evidence" value="ECO:0007669"/>
    <property type="project" value="TreeGrafter"/>
</dbReference>
<protein>
    <recommendedName>
        <fullName evidence="3">Ubiquitin-like domain-containing protein</fullName>
    </recommendedName>
</protein>
<evidence type="ECO:0000313" key="4">
    <source>
        <dbReference type="EMBL" id="CAE0259029.1"/>
    </source>
</evidence>
<dbReference type="SMART" id="SM00213">
    <property type="entry name" value="UBQ"/>
    <property type="match status" value="1"/>
</dbReference>
<accession>A0A7S3DIL8</accession>
<dbReference type="InterPro" id="IPR015496">
    <property type="entry name" value="Ubiquilin"/>
</dbReference>
<dbReference type="GO" id="GO:0006511">
    <property type="term" value="P:ubiquitin-dependent protein catabolic process"/>
    <property type="evidence" value="ECO:0007669"/>
    <property type="project" value="TreeGrafter"/>
</dbReference>
<organism evidence="4">
    <name type="scientific">Palpitomonas bilix</name>
    <dbReference type="NCBI Taxonomy" id="652834"/>
    <lineage>
        <taxon>Eukaryota</taxon>
        <taxon>Eukaryota incertae sedis</taxon>
    </lineage>
</organism>
<dbReference type="Pfam" id="PF00240">
    <property type="entry name" value="ubiquitin"/>
    <property type="match status" value="1"/>
</dbReference>
<sequence>MAAQCVELSIRPITGQGASYTFQVERELTILKLKELISEKIGEDTPPSAQKLIFAGRILDNTKTVDEVVPAEEGPFTIHLVLKKSPAESSRSSQQAPQGASATLNEVRNESTAARPSPPLSPSSASSFPRTPSSPPASPLPPREVMERTMRLARQGDASAIAMMDSYLNAYNQRRMAGSPAPPSPAPAVPREEPMVRQEPNVPEQNGGGFFRRRGWGAMFQQREPEGGGGDAAPRNPEGQPTSLLTRLLGVWIRYCIAYFLFTNSFHLPTFLAVGAAFTILFFLQSGYIRFSLAEGGVIDNFFTVPQVGHGGRTELTILEHIRTFTFGIVLSLLPWWRPAALRGS</sequence>
<feature type="domain" description="Ubiquitin-like" evidence="3">
    <location>
        <begin position="6"/>
        <end position="67"/>
    </location>
</feature>
<dbReference type="InterPro" id="IPR029071">
    <property type="entry name" value="Ubiquitin-like_domsf"/>
</dbReference>
<feature type="compositionally biased region" description="Pro residues" evidence="1">
    <location>
        <begin position="132"/>
        <end position="142"/>
    </location>
</feature>